<evidence type="ECO:0000313" key="2">
    <source>
        <dbReference type="EMBL" id="EJT79922.1"/>
    </source>
</evidence>
<evidence type="ECO:0000313" key="3">
    <source>
        <dbReference type="EnsemblFungi" id="EJT79922"/>
    </source>
</evidence>
<reference evidence="4" key="1">
    <citation type="submission" date="2010-07" db="EMBL/GenBank/DDBJ databases">
        <title>The genome sequence of Gaeumannomyces graminis var. tritici strain R3-111a-1.</title>
        <authorList>
            <consortium name="The Broad Institute Genome Sequencing Platform"/>
            <person name="Ma L.-J."/>
            <person name="Dead R."/>
            <person name="Young S."/>
            <person name="Zeng Q."/>
            <person name="Koehrsen M."/>
            <person name="Alvarado L."/>
            <person name="Berlin A."/>
            <person name="Chapman S.B."/>
            <person name="Chen Z."/>
            <person name="Freedman E."/>
            <person name="Gellesch M."/>
            <person name="Goldberg J."/>
            <person name="Griggs A."/>
            <person name="Gujja S."/>
            <person name="Heilman E.R."/>
            <person name="Heiman D."/>
            <person name="Hepburn T."/>
            <person name="Howarth C."/>
            <person name="Jen D."/>
            <person name="Larson L."/>
            <person name="Mehta T."/>
            <person name="Neiman D."/>
            <person name="Pearson M."/>
            <person name="Roberts A."/>
            <person name="Saif S."/>
            <person name="Shea T."/>
            <person name="Shenoy N."/>
            <person name="Sisk P."/>
            <person name="Stolte C."/>
            <person name="Sykes S."/>
            <person name="Walk T."/>
            <person name="White J."/>
            <person name="Yandava C."/>
            <person name="Haas B."/>
            <person name="Nusbaum C."/>
            <person name="Birren B."/>
        </authorList>
    </citation>
    <scope>NUCLEOTIDE SEQUENCE [LARGE SCALE GENOMIC DNA]</scope>
    <source>
        <strain evidence="4">R3-111a-1</strain>
    </source>
</reference>
<reference evidence="2" key="2">
    <citation type="submission" date="2010-07" db="EMBL/GenBank/DDBJ databases">
        <authorList>
            <consortium name="The Broad Institute Genome Sequencing Platform"/>
            <consortium name="Broad Institute Genome Sequencing Center for Infectious Disease"/>
            <person name="Ma L.-J."/>
            <person name="Dead R."/>
            <person name="Young S."/>
            <person name="Zeng Q."/>
            <person name="Koehrsen M."/>
            <person name="Alvarado L."/>
            <person name="Berlin A."/>
            <person name="Chapman S.B."/>
            <person name="Chen Z."/>
            <person name="Freedman E."/>
            <person name="Gellesch M."/>
            <person name="Goldberg J."/>
            <person name="Griggs A."/>
            <person name="Gujja S."/>
            <person name="Heilman E.R."/>
            <person name="Heiman D."/>
            <person name="Hepburn T."/>
            <person name="Howarth C."/>
            <person name="Jen D."/>
            <person name="Larson L."/>
            <person name="Mehta T."/>
            <person name="Neiman D."/>
            <person name="Pearson M."/>
            <person name="Roberts A."/>
            <person name="Saif S."/>
            <person name="Shea T."/>
            <person name="Shenoy N."/>
            <person name="Sisk P."/>
            <person name="Stolte C."/>
            <person name="Sykes S."/>
            <person name="Walk T."/>
            <person name="White J."/>
            <person name="Yandava C."/>
            <person name="Haas B."/>
            <person name="Nusbaum C."/>
            <person name="Birren B."/>
        </authorList>
    </citation>
    <scope>NUCLEOTIDE SEQUENCE</scope>
    <source>
        <strain evidence="2">R3-111a-1</strain>
    </source>
</reference>
<organism evidence="2">
    <name type="scientific">Gaeumannomyces tritici (strain R3-111a-1)</name>
    <name type="common">Wheat and barley take-all root rot fungus</name>
    <name type="synonym">Gaeumannomyces graminis var. tritici</name>
    <dbReference type="NCBI Taxonomy" id="644352"/>
    <lineage>
        <taxon>Eukaryota</taxon>
        <taxon>Fungi</taxon>
        <taxon>Dikarya</taxon>
        <taxon>Ascomycota</taxon>
        <taxon>Pezizomycotina</taxon>
        <taxon>Sordariomycetes</taxon>
        <taxon>Sordariomycetidae</taxon>
        <taxon>Magnaporthales</taxon>
        <taxon>Magnaporthaceae</taxon>
        <taxon>Gaeumannomyces</taxon>
    </lineage>
</organism>
<dbReference type="VEuPathDB" id="FungiDB:GGTG_05004"/>
<reference evidence="3" key="4">
    <citation type="journal article" date="2015" name="G3 (Bethesda)">
        <title>Genome sequences of three phytopathogenic species of the Magnaporthaceae family of fungi.</title>
        <authorList>
            <person name="Okagaki L.H."/>
            <person name="Nunes C.C."/>
            <person name="Sailsbery J."/>
            <person name="Clay B."/>
            <person name="Brown D."/>
            <person name="John T."/>
            <person name="Oh Y."/>
            <person name="Young N."/>
            <person name="Fitzgerald M."/>
            <person name="Haas B.J."/>
            <person name="Zeng Q."/>
            <person name="Young S."/>
            <person name="Adiconis X."/>
            <person name="Fan L."/>
            <person name="Levin J.Z."/>
            <person name="Mitchell T.K."/>
            <person name="Okubara P.A."/>
            <person name="Farman M.L."/>
            <person name="Kohn L.M."/>
            <person name="Birren B."/>
            <person name="Ma L.-J."/>
            <person name="Dean R.A."/>
        </authorList>
    </citation>
    <scope>NUCLEOTIDE SEQUENCE</scope>
    <source>
        <strain evidence="3">R3-111a-1</strain>
    </source>
</reference>
<gene>
    <name evidence="3" type="primary">20345462</name>
    <name evidence="2" type="ORF">GGTG_05004</name>
</gene>
<feature type="region of interest" description="Disordered" evidence="1">
    <location>
        <begin position="44"/>
        <end position="79"/>
    </location>
</feature>
<name>J3NUP8_GAET3</name>
<reference evidence="3" key="5">
    <citation type="submission" date="2018-04" db="UniProtKB">
        <authorList>
            <consortium name="EnsemblFungi"/>
        </authorList>
    </citation>
    <scope>IDENTIFICATION</scope>
    <source>
        <strain evidence="3">R3-111a-1</strain>
    </source>
</reference>
<keyword evidence="4" id="KW-1185">Reference proteome</keyword>
<dbReference type="EnsemblFungi" id="EJT79922">
    <property type="protein sequence ID" value="EJT79922"/>
    <property type="gene ID" value="GGTG_05004"/>
</dbReference>
<evidence type="ECO:0000256" key="1">
    <source>
        <dbReference type="SAM" id="MobiDB-lite"/>
    </source>
</evidence>
<dbReference type="AlphaFoldDB" id="J3NUP8"/>
<dbReference type="GeneID" id="20345462"/>
<sequence>MPLLPLTGAHAGPFPRRAASCSCRVVSVSVSRPAGDQQIAGLSRRAGGCCRPDRGASSTPPHQCHPSGSERLPRHPHARSLMVVGSC</sequence>
<evidence type="ECO:0000313" key="4">
    <source>
        <dbReference type="Proteomes" id="UP000006039"/>
    </source>
</evidence>
<accession>J3NUP8</accession>
<dbReference type="HOGENOM" id="CLU_2483490_0_0_1"/>
<proteinExistence type="predicted"/>
<dbReference type="Proteomes" id="UP000006039">
    <property type="component" value="Unassembled WGS sequence"/>
</dbReference>
<reference evidence="2" key="3">
    <citation type="submission" date="2010-09" db="EMBL/GenBank/DDBJ databases">
        <title>Annotation of Gaeumannomyces graminis var. tritici R3-111a-1.</title>
        <authorList>
            <consortium name="The Broad Institute Genome Sequencing Platform"/>
            <person name="Ma L.-J."/>
            <person name="Dead R."/>
            <person name="Young S.K."/>
            <person name="Zeng Q."/>
            <person name="Gargeya S."/>
            <person name="Fitzgerald M."/>
            <person name="Haas B."/>
            <person name="Abouelleil A."/>
            <person name="Alvarado L."/>
            <person name="Arachchi H.M."/>
            <person name="Berlin A."/>
            <person name="Brown A."/>
            <person name="Chapman S.B."/>
            <person name="Chen Z."/>
            <person name="Dunbar C."/>
            <person name="Freedman E."/>
            <person name="Gearin G."/>
            <person name="Gellesch M."/>
            <person name="Goldberg J."/>
            <person name="Griggs A."/>
            <person name="Gujja S."/>
            <person name="Heiman D."/>
            <person name="Howarth C."/>
            <person name="Larson L."/>
            <person name="Lui A."/>
            <person name="MacDonald P.J.P."/>
            <person name="Mehta T."/>
            <person name="Montmayeur A."/>
            <person name="Murphy C."/>
            <person name="Neiman D."/>
            <person name="Pearson M."/>
            <person name="Priest M."/>
            <person name="Roberts A."/>
            <person name="Saif S."/>
            <person name="Shea T."/>
            <person name="Shenoy N."/>
            <person name="Sisk P."/>
            <person name="Stolte C."/>
            <person name="Sykes S."/>
            <person name="Yandava C."/>
            <person name="Wortman J."/>
            <person name="Nusbaum C."/>
            <person name="Birren B."/>
        </authorList>
    </citation>
    <scope>NUCLEOTIDE SEQUENCE</scope>
    <source>
        <strain evidence="2">R3-111a-1</strain>
    </source>
</reference>
<dbReference type="RefSeq" id="XP_009221067.1">
    <property type="nucleotide sequence ID" value="XM_009222803.1"/>
</dbReference>
<dbReference type="EMBL" id="GL385396">
    <property type="protein sequence ID" value="EJT79922.1"/>
    <property type="molecule type" value="Genomic_DNA"/>
</dbReference>
<protein>
    <submittedName>
        <fullName evidence="2 3">Uncharacterized protein</fullName>
    </submittedName>
</protein>